<reference evidence="2" key="1">
    <citation type="journal article" date="2024" name="Antonie Van Leeuwenhoek">
        <title>Isoptericola haloaureus sp. nov., a dimorphic actinobacterium isolated from mangrove sediments of southeast India, implicating biosaline agricultural significance through nitrogen fixation and salt tolerance genes.</title>
        <authorList>
            <person name="Prathaban M."/>
            <person name="Prathiviraj R."/>
            <person name="Ravichandran M."/>
            <person name="Natarajan S.D."/>
            <person name="Sobanaa M."/>
            <person name="Hari Krishna Kumar S."/>
            <person name="Chandrasekar V."/>
            <person name="Selvin J."/>
        </authorList>
    </citation>
    <scope>NUCLEOTIDE SEQUENCE</scope>
    <source>
        <strain evidence="2">MP1014</strain>
    </source>
</reference>
<dbReference type="EMBL" id="JBAGLP010000118">
    <property type="protein sequence ID" value="MEG3615649.1"/>
    <property type="molecule type" value="Genomic_DNA"/>
</dbReference>
<name>A0ABU7Z804_9MICO</name>
<proteinExistence type="predicted"/>
<evidence type="ECO:0000256" key="1">
    <source>
        <dbReference type="SAM" id="Phobius"/>
    </source>
</evidence>
<keyword evidence="1" id="KW-0472">Membrane</keyword>
<reference evidence="2" key="2">
    <citation type="submission" date="2024-02" db="EMBL/GenBank/DDBJ databases">
        <authorList>
            <person name="Prathaban M."/>
            <person name="Mythili R."/>
            <person name="Sharmila Devi N."/>
            <person name="Sobanaa M."/>
            <person name="Prathiviraj R."/>
            <person name="Selvin J."/>
        </authorList>
    </citation>
    <scope>NUCLEOTIDE SEQUENCE</scope>
    <source>
        <strain evidence="2">MP1014</strain>
    </source>
</reference>
<evidence type="ECO:0000313" key="3">
    <source>
        <dbReference type="Proteomes" id="UP001310387"/>
    </source>
</evidence>
<organism evidence="2 3">
    <name type="scientific">Isoptericola haloaureus</name>
    <dbReference type="NCBI Taxonomy" id="1542902"/>
    <lineage>
        <taxon>Bacteria</taxon>
        <taxon>Bacillati</taxon>
        <taxon>Actinomycetota</taxon>
        <taxon>Actinomycetes</taxon>
        <taxon>Micrococcales</taxon>
        <taxon>Promicromonosporaceae</taxon>
        <taxon>Isoptericola</taxon>
    </lineage>
</organism>
<gene>
    <name evidence="2" type="ORF">V5O49_10990</name>
</gene>
<keyword evidence="1" id="KW-0812">Transmembrane</keyword>
<comment type="caution">
    <text evidence="2">The sequence shown here is derived from an EMBL/GenBank/DDBJ whole genome shotgun (WGS) entry which is preliminary data.</text>
</comment>
<dbReference type="Proteomes" id="UP001310387">
    <property type="component" value="Unassembled WGS sequence"/>
</dbReference>
<protein>
    <recommendedName>
        <fullName evidence="4">Heavy metal transporter</fullName>
    </recommendedName>
</protein>
<keyword evidence="1" id="KW-1133">Transmembrane helix</keyword>
<keyword evidence="3" id="KW-1185">Reference proteome</keyword>
<sequence>MAARRRSAARSAGAVGAVLTVGLAAVLGVLLLLWARDDGPRAAERCTARLDGTDWPLTTEQAENSALIVGSTIRRGLPARAATIGVATALQESRLVNIDYGDRDSLGLFQQRPSQGWGTPEQVMDPVYSTNAFYDGLVEVEGWQDAEVTVAAQAVQRSAFPDAYAQHETRARAWASSLTGHSPGSVTCDVPPADPQAPQAPHVTVADRVDRDLGLGGRAVRGDGATTRIDATALRYDDTTRSTWAVAHWAVATAEATGAVEVRADGRVWTRESAAWTALGPDENGPRDGVVRVRVVEPTA</sequence>
<dbReference type="RefSeq" id="WP_332902275.1">
    <property type="nucleotide sequence ID" value="NZ_JBAGLP010000118.1"/>
</dbReference>
<evidence type="ECO:0008006" key="4">
    <source>
        <dbReference type="Google" id="ProtNLM"/>
    </source>
</evidence>
<accession>A0ABU7Z804</accession>
<evidence type="ECO:0000313" key="2">
    <source>
        <dbReference type="EMBL" id="MEG3615649.1"/>
    </source>
</evidence>
<feature type="transmembrane region" description="Helical" evidence="1">
    <location>
        <begin position="12"/>
        <end position="35"/>
    </location>
</feature>